<evidence type="ECO:0000259" key="2">
    <source>
        <dbReference type="PROSITE" id="PS51272"/>
    </source>
</evidence>
<evidence type="ECO:0000256" key="1">
    <source>
        <dbReference type="SAM" id="SignalP"/>
    </source>
</evidence>
<dbReference type="Pfam" id="PF00395">
    <property type="entry name" value="SLH"/>
    <property type="match status" value="1"/>
</dbReference>
<gene>
    <name evidence="3" type="ORF">SAMN05216245_1022</name>
</gene>
<feature type="domain" description="SLH" evidence="2">
    <location>
        <begin position="22"/>
        <end position="85"/>
    </location>
</feature>
<dbReference type="PROSITE" id="PS51272">
    <property type="entry name" value="SLH"/>
    <property type="match status" value="1"/>
</dbReference>
<dbReference type="InterPro" id="IPR051465">
    <property type="entry name" value="Cell_Envelope_Struct_Comp"/>
</dbReference>
<dbReference type="Proteomes" id="UP000198896">
    <property type="component" value="Unassembled WGS sequence"/>
</dbReference>
<organism evidence="3 4">
    <name type="scientific">Succiniclasticum ruminis DSM 9236</name>
    <dbReference type="NCBI Taxonomy" id="1123323"/>
    <lineage>
        <taxon>Bacteria</taxon>
        <taxon>Bacillati</taxon>
        <taxon>Bacillota</taxon>
        <taxon>Negativicutes</taxon>
        <taxon>Acidaminococcales</taxon>
        <taxon>Acidaminococcaceae</taxon>
        <taxon>Succiniclasticum</taxon>
    </lineage>
</organism>
<dbReference type="PANTHER" id="PTHR43308:SF1">
    <property type="entry name" value="OUTER MEMBRANE PROTEIN ALPHA"/>
    <property type="match status" value="1"/>
</dbReference>
<keyword evidence="4" id="KW-1185">Reference proteome</keyword>
<accession>A0A1I1Y2F4</accession>
<reference evidence="3 4" key="1">
    <citation type="submission" date="2016-10" db="EMBL/GenBank/DDBJ databases">
        <authorList>
            <person name="de Groot N.N."/>
        </authorList>
    </citation>
    <scope>NUCLEOTIDE SEQUENCE [LARGE SCALE GENOMIC DNA]</scope>
    <source>
        <strain evidence="3 4">DSM 9236</strain>
    </source>
</reference>
<protein>
    <submittedName>
        <fullName evidence="3">S-layer homology domain-containing protein</fullName>
    </submittedName>
</protein>
<sequence>MKPRYSAMLLALSLGITASAFASTPYDDVPLDHWAYDAIETLTVHGVIDGYPDGTFRGNQPITRFEMAKMIRNAVLSQDEIHDKDRKLLDKLANEYKEELKGFNVRIVELERRVGNIQWKGNIRYRYINDHTSDGGGGMMALFGGGDGGSRKKSTLQYLTATLEPDIKIAKNWTGHLRMNYNLDLQSGGNSTNDTFGGGGGNDIMSMFMGGGGGRKVKEFYLDRAFLHGDYKNLQINIGRLPYTSFADRGLVVNDNVTGAQVVYGTKYKAALTAGRVNADPNGTKNSGGFMAMFGGGGTSQKTHYYGVEVFTAPGKATFGAGFHRFGNRNFDDGGGMMALFGGGGTEKQHANIYSVGASYQFDNIFGLNAAAAWNTMKDMGYDGSKRSWQVEATFGKEDQKKAGNVTGYVAYRHLGNSVSWRPDYEVMNSGQKGWDVGVKYVIYKDIVASLRYFRGKSIKDNTDENTLFGEVYCYF</sequence>
<dbReference type="OrthoDB" id="5845122at2"/>
<name>A0A1I1Y2F4_9FIRM</name>
<feature type="chain" id="PRO_5011744326" evidence="1">
    <location>
        <begin position="23"/>
        <end position="476"/>
    </location>
</feature>
<proteinExistence type="predicted"/>
<keyword evidence="1" id="KW-0732">Signal</keyword>
<dbReference type="InterPro" id="IPR001119">
    <property type="entry name" value="SLH_dom"/>
</dbReference>
<dbReference type="RefSeq" id="WP_093912595.1">
    <property type="nucleotide sequence ID" value="NZ_FONL01000002.1"/>
</dbReference>
<evidence type="ECO:0000313" key="4">
    <source>
        <dbReference type="Proteomes" id="UP000198896"/>
    </source>
</evidence>
<feature type="signal peptide" evidence="1">
    <location>
        <begin position="1"/>
        <end position="22"/>
    </location>
</feature>
<dbReference type="AlphaFoldDB" id="A0A1I1Y2F4"/>
<evidence type="ECO:0000313" key="3">
    <source>
        <dbReference type="EMBL" id="SFE13744.1"/>
    </source>
</evidence>
<dbReference type="EMBL" id="FONL01000002">
    <property type="protein sequence ID" value="SFE13744.1"/>
    <property type="molecule type" value="Genomic_DNA"/>
</dbReference>
<dbReference type="PANTHER" id="PTHR43308">
    <property type="entry name" value="OUTER MEMBRANE PROTEIN ALPHA-RELATED"/>
    <property type="match status" value="1"/>
</dbReference>
<dbReference type="STRING" id="1123323.SAMN05216245_1022"/>